<evidence type="ECO:0000313" key="1">
    <source>
        <dbReference type="EMBL" id="GGC27338.1"/>
    </source>
</evidence>
<name>A0ABQ1LS99_9BACT</name>
<evidence type="ECO:0000313" key="2">
    <source>
        <dbReference type="Proteomes" id="UP000635885"/>
    </source>
</evidence>
<accession>A0ABQ1LS99</accession>
<organism evidence="1 2">
    <name type="scientific">Belliella aquatica</name>
    <dbReference type="NCBI Taxonomy" id="1323734"/>
    <lineage>
        <taxon>Bacteria</taxon>
        <taxon>Pseudomonadati</taxon>
        <taxon>Bacteroidota</taxon>
        <taxon>Cytophagia</taxon>
        <taxon>Cytophagales</taxon>
        <taxon>Cyclobacteriaceae</taxon>
        <taxon>Belliella</taxon>
    </lineage>
</organism>
<sequence length="433" mass="48990">MKKVQVLFLAVITIAFQSCQTSEKENTGITFLLSNPSTIELVDKGVKIARTEIDFDSSKAVYPLIKTASGEIIPSQLDDIDGDGEWDEIFLVWNFAPNEEIEISLAWVEEAREYEKRTAVRFGKRDAIDQAVTSRKGDVLLADELPRSIGYQPYQTDGPSWENDKVGFRHYFDGRNSKDLFGKKTSAMSPKDVGVNSKGEVEDNYHTMEDWGRDILAVGNSVGLGGFTLLKDDKPARLGVLVTDSVNNIEKSTFKILSEGSVRSIIHFEYNNWDAFDRKYPKVEEKVSIVPGMYGFKNEVKFDGLQGDEHIAIGLVNIHNDKGIKQIDDFEDWVVLMTHDAQGYEKEWIIGMALILPKAQFIEMIEAPQEGNVTDSYLAKMKTVNNEPIEYYAIGAWELSDEGFREAAYFEQYLRDLVSEIQVDIQVNKITQE</sequence>
<dbReference type="Proteomes" id="UP000635885">
    <property type="component" value="Unassembled WGS sequence"/>
</dbReference>
<keyword evidence="2" id="KW-1185">Reference proteome</keyword>
<dbReference type="RefSeq" id="WP_188438913.1">
    <property type="nucleotide sequence ID" value="NZ_BMFD01000001.1"/>
</dbReference>
<reference evidence="2" key="1">
    <citation type="journal article" date="2019" name="Int. J. Syst. Evol. Microbiol.">
        <title>The Global Catalogue of Microorganisms (GCM) 10K type strain sequencing project: providing services to taxonomists for standard genome sequencing and annotation.</title>
        <authorList>
            <consortium name="The Broad Institute Genomics Platform"/>
            <consortium name="The Broad Institute Genome Sequencing Center for Infectious Disease"/>
            <person name="Wu L."/>
            <person name="Ma J."/>
        </authorList>
    </citation>
    <scope>NUCLEOTIDE SEQUENCE [LARGE SCALE GENOMIC DNA]</scope>
    <source>
        <strain evidence="2">CGMCC 1.12479</strain>
    </source>
</reference>
<dbReference type="InterPro" id="IPR032342">
    <property type="entry name" value="DUF4861"/>
</dbReference>
<dbReference type="Pfam" id="PF16153">
    <property type="entry name" value="DUF4861"/>
    <property type="match status" value="1"/>
</dbReference>
<dbReference type="EMBL" id="BMFD01000001">
    <property type="protein sequence ID" value="GGC27338.1"/>
    <property type="molecule type" value="Genomic_DNA"/>
</dbReference>
<protein>
    <recommendedName>
        <fullName evidence="3">DUF4861 domain-containing protein</fullName>
    </recommendedName>
</protein>
<comment type="caution">
    <text evidence="1">The sequence shown here is derived from an EMBL/GenBank/DDBJ whole genome shotgun (WGS) entry which is preliminary data.</text>
</comment>
<proteinExistence type="predicted"/>
<dbReference type="PROSITE" id="PS51257">
    <property type="entry name" value="PROKAR_LIPOPROTEIN"/>
    <property type="match status" value="1"/>
</dbReference>
<gene>
    <name evidence="1" type="ORF">GCM10010993_03020</name>
</gene>
<evidence type="ECO:0008006" key="3">
    <source>
        <dbReference type="Google" id="ProtNLM"/>
    </source>
</evidence>